<dbReference type="eggNOG" id="COG3391">
    <property type="taxonomic scope" value="Bacteria"/>
</dbReference>
<feature type="signal peptide" evidence="2">
    <location>
        <begin position="1"/>
        <end position="25"/>
    </location>
</feature>
<dbReference type="Proteomes" id="UP000006327">
    <property type="component" value="Unassembled WGS sequence"/>
</dbReference>
<evidence type="ECO:0000313" key="4">
    <source>
        <dbReference type="EMBL" id="GAC20751.1"/>
    </source>
</evidence>
<keyword evidence="5" id="KW-1185">Reference proteome</keyword>
<dbReference type="PANTHER" id="PTHR46928">
    <property type="entry name" value="MESENCHYME-SPECIFIC CELL SURFACE GLYCOPROTEIN"/>
    <property type="match status" value="1"/>
</dbReference>
<dbReference type="Pfam" id="PF22494">
    <property type="entry name" value="choice_anch_I"/>
    <property type="match status" value="2"/>
</dbReference>
<dbReference type="InterPro" id="IPR052956">
    <property type="entry name" value="Mesenchyme-surface_protein"/>
</dbReference>
<dbReference type="InterPro" id="IPR055188">
    <property type="entry name" value="Choice_anch_I"/>
</dbReference>
<accession>K6Y9X9</accession>
<dbReference type="InterPro" id="IPR015943">
    <property type="entry name" value="WD40/YVTN_repeat-like_dom_sf"/>
</dbReference>
<sequence length="617" mass="65429">MIQVIKCSKYSALALVISLSLTGCFLEGDDGEPGSVGTQGETGTAGTNGSDGSDGQDANASISLSLVGRIQLNPSDPEGAAEIVQFHSASKTIYAINSAADEPTIEIIDASSLTSEVLTNPLSSENLTSIALVLPTEQSGVVLAGPTSVAVAGDWMAVAVPAADKATNGLVLFYNGLDTSSPTFVKAVEVGNLPDMVTFTPDASKVLTANEGEPSGDYNIDPEGSISVITMVDGIPSDTAINVSFSDYNGKQAELETQGMHFPNPSGRTINGTLINTTVAQDLEPEYITTTNEVAYVTLQENNGLAIVDLTDNSVKVIGLGFKDWSDYQLDGMEDGTVSFGQYDDLYGMYMPDTIASYQWKDANFLLTANEGDAREYFFDTLNADGDQDEDLCTAAGGQDFDEDDGCLSYTEETQARRLDYAAGSNLDTIAGDDPKDFDFTAYPLGRLTVTNELGDSDNDGEYEALYAYGARSFTIWDNNGLVVFDSGDDFERITASIHGNAFNNNNDENEGDSRSANKGPEPEALTVGKVGDKTYAFIGMERLGGIFVYDVTNPYDAKFVDYVINRDLTEGGDIIGDSAPEGMAFVDANNSPTGAALLIIGNEVSGTVSVWQIAEN</sequence>
<keyword evidence="2" id="KW-0732">Signal</keyword>
<proteinExistence type="predicted"/>
<evidence type="ECO:0000256" key="1">
    <source>
        <dbReference type="SAM" id="MobiDB-lite"/>
    </source>
</evidence>
<gene>
    <name evidence="4" type="ORF">GARC_3797</name>
</gene>
<feature type="domain" description="Choice-of-anchor I" evidence="3">
    <location>
        <begin position="76"/>
        <end position="377"/>
    </location>
</feature>
<feature type="chain" id="PRO_5003897315" description="Choice-of-anchor I domain-containing protein" evidence="2">
    <location>
        <begin position="26"/>
        <end position="617"/>
    </location>
</feature>
<evidence type="ECO:0000313" key="5">
    <source>
        <dbReference type="Proteomes" id="UP000006327"/>
    </source>
</evidence>
<reference evidence="4 5" key="1">
    <citation type="journal article" date="2017" name="Antonie Van Leeuwenhoek">
        <title>Rhizobium rhizosphaerae sp. nov., a novel species isolated from rice rhizosphere.</title>
        <authorList>
            <person name="Zhao J.J."/>
            <person name="Zhang J."/>
            <person name="Zhang R.J."/>
            <person name="Zhang C.W."/>
            <person name="Yin H.Q."/>
            <person name="Zhang X.X."/>
        </authorList>
    </citation>
    <scope>NUCLEOTIDE SEQUENCE [LARGE SCALE GENOMIC DNA]</scope>
    <source>
        <strain evidence="4 5">BSs20135</strain>
    </source>
</reference>
<dbReference type="NCBIfam" id="NF038117">
    <property type="entry name" value="choice_anch_I"/>
    <property type="match status" value="1"/>
</dbReference>
<comment type="caution">
    <text evidence="4">The sequence shown here is derived from an EMBL/GenBank/DDBJ whole genome shotgun (WGS) entry which is preliminary data.</text>
</comment>
<dbReference type="PROSITE" id="PS51257">
    <property type="entry name" value="PROKAR_LIPOPROTEIN"/>
    <property type="match status" value="1"/>
</dbReference>
<dbReference type="Gene3D" id="2.130.10.10">
    <property type="entry name" value="YVTN repeat-like/Quinoprotein amine dehydrogenase"/>
    <property type="match status" value="1"/>
</dbReference>
<dbReference type="STRING" id="493475.GARC_3797"/>
<feature type="region of interest" description="Disordered" evidence="1">
    <location>
        <begin position="32"/>
        <end position="55"/>
    </location>
</feature>
<feature type="region of interest" description="Disordered" evidence="1">
    <location>
        <begin position="501"/>
        <end position="526"/>
    </location>
</feature>
<protein>
    <recommendedName>
        <fullName evidence="3">Choice-of-anchor I domain-containing protein</fullName>
    </recommendedName>
</protein>
<name>K6Y9X9_9ALTE</name>
<feature type="compositionally biased region" description="Polar residues" evidence="1">
    <location>
        <begin position="36"/>
        <end position="55"/>
    </location>
</feature>
<dbReference type="SUPFAM" id="SSF50969">
    <property type="entry name" value="YVTN repeat-like/Quinoprotein amine dehydrogenase"/>
    <property type="match status" value="1"/>
</dbReference>
<dbReference type="EMBL" id="BAEO01000055">
    <property type="protein sequence ID" value="GAC20751.1"/>
    <property type="molecule type" value="Genomic_DNA"/>
</dbReference>
<evidence type="ECO:0000256" key="2">
    <source>
        <dbReference type="SAM" id="SignalP"/>
    </source>
</evidence>
<organism evidence="4 5">
    <name type="scientific">Paraglaciecola arctica BSs20135</name>
    <dbReference type="NCBI Taxonomy" id="493475"/>
    <lineage>
        <taxon>Bacteria</taxon>
        <taxon>Pseudomonadati</taxon>
        <taxon>Pseudomonadota</taxon>
        <taxon>Gammaproteobacteria</taxon>
        <taxon>Alteromonadales</taxon>
        <taxon>Alteromonadaceae</taxon>
        <taxon>Paraglaciecola</taxon>
    </lineage>
</organism>
<dbReference type="PANTHER" id="PTHR46928:SF1">
    <property type="entry name" value="MESENCHYME-SPECIFIC CELL SURFACE GLYCOPROTEIN"/>
    <property type="match status" value="1"/>
</dbReference>
<dbReference type="AlphaFoldDB" id="K6Y9X9"/>
<feature type="domain" description="Choice-of-anchor I" evidence="3">
    <location>
        <begin position="445"/>
        <end position="614"/>
    </location>
</feature>
<dbReference type="InterPro" id="IPR011044">
    <property type="entry name" value="Quino_amine_DH_bsu"/>
</dbReference>
<evidence type="ECO:0000259" key="3">
    <source>
        <dbReference type="Pfam" id="PF22494"/>
    </source>
</evidence>